<keyword evidence="3" id="KW-0964">Secreted</keyword>
<dbReference type="SUPFAM" id="SSF57190">
    <property type="entry name" value="Colipase-like"/>
    <property type="match status" value="2"/>
</dbReference>
<dbReference type="InterPro" id="IPR009523">
    <property type="entry name" value="Prokineticin"/>
</dbReference>
<keyword evidence="4" id="KW-0732">Signal</keyword>
<feature type="non-terminal residue" evidence="7">
    <location>
        <position position="1"/>
    </location>
</feature>
<dbReference type="GO" id="GO:0001935">
    <property type="term" value="P:endothelial cell proliferation"/>
    <property type="evidence" value="ECO:0007669"/>
    <property type="project" value="TreeGrafter"/>
</dbReference>
<comment type="caution">
    <text evidence="7">The sequence shown here is derived from an EMBL/GenBank/DDBJ whole genome shotgun (WGS) entry which is preliminary data.</text>
</comment>
<proteinExistence type="inferred from homology"/>
<dbReference type="PANTHER" id="PTHR18821:SF8">
    <property type="entry name" value="PROKINETICIN-2"/>
    <property type="match status" value="1"/>
</dbReference>
<accession>A0AAD7WUY7</accession>
<dbReference type="Gene3D" id="2.10.80.10">
    <property type="entry name" value="Lipase, subunit A"/>
    <property type="match status" value="1"/>
</dbReference>
<evidence type="ECO:0000256" key="2">
    <source>
        <dbReference type="ARBA" id="ARBA00006999"/>
    </source>
</evidence>
<keyword evidence="8" id="KW-1185">Reference proteome</keyword>
<evidence type="ECO:0000256" key="4">
    <source>
        <dbReference type="ARBA" id="ARBA00022729"/>
    </source>
</evidence>
<dbReference type="PANTHER" id="PTHR18821">
    <property type="entry name" value="PROKINETICIN"/>
    <property type="match status" value="1"/>
</dbReference>
<evidence type="ECO:0000313" key="8">
    <source>
        <dbReference type="Proteomes" id="UP001221898"/>
    </source>
</evidence>
<evidence type="ECO:0000259" key="6">
    <source>
        <dbReference type="Pfam" id="PF06607"/>
    </source>
</evidence>
<sequence length="163" mass="17889">QWQAGLINLSQSLPSPGELGGHFIDKHIHTHTRVHKTATSLSPNETGAGGLISLATMKFSFSVFFCLLLISHGFTAVITGACEKDSQCGGAMCCAISLWIRSLRMCTPMGQEGDECHPMSHKVPFFGKRLHHTCPCVPNLACLRTTKGSPKCLPPYKYQDYYF</sequence>
<comment type="subcellular location">
    <subcellularLocation>
        <location evidence="1">Secreted</location>
    </subcellularLocation>
</comment>
<reference evidence="7" key="1">
    <citation type="journal article" date="2023" name="Science">
        <title>Genome structures resolve the early diversification of teleost fishes.</title>
        <authorList>
            <person name="Parey E."/>
            <person name="Louis A."/>
            <person name="Montfort J."/>
            <person name="Bouchez O."/>
            <person name="Roques C."/>
            <person name="Iampietro C."/>
            <person name="Lluch J."/>
            <person name="Castinel A."/>
            <person name="Donnadieu C."/>
            <person name="Desvignes T."/>
            <person name="Floi Bucao C."/>
            <person name="Jouanno E."/>
            <person name="Wen M."/>
            <person name="Mejri S."/>
            <person name="Dirks R."/>
            <person name="Jansen H."/>
            <person name="Henkel C."/>
            <person name="Chen W.J."/>
            <person name="Zahm M."/>
            <person name="Cabau C."/>
            <person name="Klopp C."/>
            <person name="Thompson A.W."/>
            <person name="Robinson-Rechavi M."/>
            <person name="Braasch I."/>
            <person name="Lecointre G."/>
            <person name="Bobe J."/>
            <person name="Postlethwait J.H."/>
            <person name="Berthelot C."/>
            <person name="Roest Crollius H."/>
            <person name="Guiguen Y."/>
        </authorList>
    </citation>
    <scope>NUCLEOTIDE SEQUENCE</scope>
    <source>
        <strain evidence="7">NC1722</strain>
    </source>
</reference>
<dbReference type="GO" id="GO:0005576">
    <property type="term" value="C:extracellular region"/>
    <property type="evidence" value="ECO:0007669"/>
    <property type="project" value="UniProtKB-SubCell"/>
</dbReference>
<dbReference type="Proteomes" id="UP001221898">
    <property type="component" value="Unassembled WGS sequence"/>
</dbReference>
<comment type="similarity">
    <text evidence="2">Belongs to the AVIT (prokineticin) family.</text>
</comment>
<name>A0AAD7WUY7_9TELE</name>
<keyword evidence="5" id="KW-1015">Disulfide bond</keyword>
<dbReference type="AlphaFoldDB" id="A0AAD7WUY7"/>
<evidence type="ECO:0000256" key="5">
    <source>
        <dbReference type="ARBA" id="ARBA00023157"/>
    </source>
</evidence>
<organism evidence="7 8">
    <name type="scientific">Aldrovandia affinis</name>
    <dbReference type="NCBI Taxonomy" id="143900"/>
    <lineage>
        <taxon>Eukaryota</taxon>
        <taxon>Metazoa</taxon>
        <taxon>Chordata</taxon>
        <taxon>Craniata</taxon>
        <taxon>Vertebrata</taxon>
        <taxon>Euteleostomi</taxon>
        <taxon>Actinopterygii</taxon>
        <taxon>Neopterygii</taxon>
        <taxon>Teleostei</taxon>
        <taxon>Notacanthiformes</taxon>
        <taxon>Halosauridae</taxon>
        <taxon>Aldrovandia</taxon>
    </lineage>
</organism>
<gene>
    <name evidence="7" type="ORF">AAFF_G00234420</name>
</gene>
<feature type="domain" description="Prokineticin" evidence="6">
    <location>
        <begin position="58"/>
        <end position="152"/>
    </location>
</feature>
<evidence type="ECO:0000256" key="1">
    <source>
        <dbReference type="ARBA" id="ARBA00004613"/>
    </source>
</evidence>
<protein>
    <recommendedName>
        <fullName evidence="6">Prokineticin domain-containing protein</fullName>
    </recommendedName>
</protein>
<evidence type="ECO:0000256" key="3">
    <source>
        <dbReference type="ARBA" id="ARBA00022525"/>
    </source>
</evidence>
<dbReference type="EMBL" id="JAINUG010000031">
    <property type="protein sequence ID" value="KAJ8409244.1"/>
    <property type="molecule type" value="Genomic_DNA"/>
</dbReference>
<dbReference type="InterPro" id="IPR023569">
    <property type="entry name" value="Prokineticin_domain"/>
</dbReference>
<dbReference type="Pfam" id="PF06607">
    <property type="entry name" value="Prokineticin"/>
    <property type="match status" value="1"/>
</dbReference>
<evidence type="ECO:0000313" key="7">
    <source>
        <dbReference type="EMBL" id="KAJ8409244.1"/>
    </source>
</evidence>